<dbReference type="Proteomes" id="UP000266258">
    <property type="component" value="Unassembled WGS sequence"/>
</dbReference>
<feature type="domain" description="Type I restriction modification DNA specificity" evidence="4">
    <location>
        <begin position="138"/>
        <end position="308"/>
    </location>
</feature>
<dbReference type="SUPFAM" id="SSF116734">
    <property type="entry name" value="DNA methylase specificity domain"/>
    <property type="match status" value="2"/>
</dbReference>
<dbReference type="EMBL" id="NRJH01000012">
    <property type="protein sequence ID" value="RIY33658.1"/>
    <property type="molecule type" value="Genomic_DNA"/>
</dbReference>
<evidence type="ECO:0000259" key="4">
    <source>
        <dbReference type="Pfam" id="PF01420"/>
    </source>
</evidence>
<evidence type="ECO:0000313" key="6">
    <source>
        <dbReference type="Proteomes" id="UP000266258"/>
    </source>
</evidence>
<dbReference type="Gene3D" id="1.10.287.1120">
    <property type="entry name" value="Bipartite methylase S protein"/>
    <property type="match status" value="1"/>
</dbReference>
<dbReference type="PANTHER" id="PTHR30408:SF13">
    <property type="entry name" value="TYPE I RESTRICTION ENZYME HINDI SPECIFICITY SUBUNIT"/>
    <property type="match status" value="1"/>
</dbReference>
<dbReference type="Gene3D" id="3.90.220.20">
    <property type="entry name" value="DNA methylase specificity domains"/>
    <property type="match status" value="2"/>
</dbReference>
<accession>A0A3A1Y8Y6</accession>
<dbReference type="GO" id="GO:0009307">
    <property type="term" value="P:DNA restriction-modification system"/>
    <property type="evidence" value="ECO:0007669"/>
    <property type="project" value="UniProtKB-KW"/>
</dbReference>
<dbReference type="CDD" id="cd17273">
    <property type="entry name" value="RMtype1_S_EcoJA69PI-TRD1-CR1_like"/>
    <property type="match status" value="1"/>
</dbReference>
<evidence type="ECO:0000256" key="2">
    <source>
        <dbReference type="ARBA" id="ARBA00022747"/>
    </source>
</evidence>
<proteinExistence type="inferred from homology"/>
<dbReference type="OrthoDB" id="9798929at2"/>
<dbReference type="InterPro" id="IPR044946">
    <property type="entry name" value="Restrct_endonuc_typeI_TRD_sf"/>
</dbReference>
<name>A0A3A1Y8Y6_9GAMM</name>
<evidence type="ECO:0000256" key="3">
    <source>
        <dbReference type="ARBA" id="ARBA00023125"/>
    </source>
</evidence>
<dbReference type="Pfam" id="PF01420">
    <property type="entry name" value="Methylase_S"/>
    <property type="match status" value="2"/>
</dbReference>
<organism evidence="5 6">
    <name type="scientific">Psittacicella melopsittaci</name>
    <dbReference type="NCBI Taxonomy" id="2028576"/>
    <lineage>
        <taxon>Bacteria</taxon>
        <taxon>Pseudomonadati</taxon>
        <taxon>Pseudomonadota</taxon>
        <taxon>Gammaproteobacteria</taxon>
        <taxon>Pasteurellales</taxon>
        <taxon>Psittacicellaceae</taxon>
        <taxon>Psittacicella</taxon>
    </lineage>
</organism>
<gene>
    <name evidence="5" type="ORF">CJP74_01325</name>
</gene>
<keyword evidence="3" id="KW-0238">DNA-binding</keyword>
<dbReference type="AlphaFoldDB" id="A0A3A1Y8Y6"/>
<evidence type="ECO:0000256" key="1">
    <source>
        <dbReference type="ARBA" id="ARBA00010923"/>
    </source>
</evidence>
<keyword evidence="2" id="KW-0680">Restriction system</keyword>
<dbReference type="GO" id="GO:0003677">
    <property type="term" value="F:DNA binding"/>
    <property type="evidence" value="ECO:0007669"/>
    <property type="project" value="UniProtKB-KW"/>
</dbReference>
<comment type="similarity">
    <text evidence="1">Belongs to the type-I restriction system S methylase family.</text>
</comment>
<evidence type="ECO:0000313" key="5">
    <source>
        <dbReference type="EMBL" id="RIY33658.1"/>
    </source>
</evidence>
<reference evidence="5 6" key="1">
    <citation type="submission" date="2017-08" db="EMBL/GenBank/DDBJ databases">
        <title>Reclassification of Bisgaard taxon 37 and 44.</title>
        <authorList>
            <person name="Christensen H."/>
        </authorList>
    </citation>
    <scope>NUCLEOTIDE SEQUENCE [LARGE SCALE GENOMIC DNA]</scope>
    <source>
        <strain evidence="5 6">B96_4</strain>
    </source>
</reference>
<dbReference type="InterPro" id="IPR000055">
    <property type="entry name" value="Restrct_endonuc_typeI_TRD"/>
</dbReference>
<comment type="caution">
    <text evidence="5">The sequence shown here is derived from an EMBL/GenBank/DDBJ whole genome shotgun (WGS) entry which is preliminary data.</text>
</comment>
<dbReference type="PANTHER" id="PTHR30408">
    <property type="entry name" value="TYPE-1 RESTRICTION ENZYME ECOKI SPECIFICITY PROTEIN"/>
    <property type="match status" value="1"/>
</dbReference>
<protein>
    <recommendedName>
        <fullName evidence="4">Type I restriction modification DNA specificity domain-containing protein</fullName>
    </recommendedName>
</protein>
<feature type="domain" description="Type I restriction modification DNA specificity" evidence="4">
    <location>
        <begin position="37"/>
        <end position="104"/>
    </location>
</feature>
<sequence>MLFADSCKTPSALAITSAIDTPNVRASSGTIIGSMNKRTDASFISFQLNWKKHLFTPYITGTGVGHISAKGLSCIKVNVTSLEEQQKIGNFFKDIDEIISESKKVNKVFLEIRNSLAYQMTANSLEEAPNLRFSSYKEKWKRVLLSDIVEIMGGGTPLTTNPEFWEGGTVNWFTPAEIENNKVYISDSERKITEAGLKSSSAKILPINSVLFTSRASIGKAAILSAEASTNQGFQSFIPKEGKSLTYFIYLLTARVKDFALKNATGTTFLEVSSSTLKSMLVRIPSLEEQEKIAKLFADLDKLYETRSSYIKNIELLKQALLQRMFI</sequence>
<dbReference type="InterPro" id="IPR052021">
    <property type="entry name" value="Type-I_RS_S_subunit"/>
</dbReference>
<keyword evidence="6" id="KW-1185">Reference proteome</keyword>